<protein>
    <submittedName>
        <fullName evidence="1">Uncharacterized protein</fullName>
    </submittedName>
</protein>
<sequence>MEQSRKTRKEMPEEMPTLKVSSFEAPFLHWMTSFFHLMMSSLPLRNGDCSRRKVPSELEAQEHQLS</sequence>
<organism evidence="1 2">
    <name type="scientific">Somion occarium</name>
    <dbReference type="NCBI Taxonomy" id="3059160"/>
    <lineage>
        <taxon>Eukaryota</taxon>
        <taxon>Fungi</taxon>
        <taxon>Dikarya</taxon>
        <taxon>Basidiomycota</taxon>
        <taxon>Agaricomycotina</taxon>
        <taxon>Agaricomycetes</taxon>
        <taxon>Polyporales</taxon>
        <taxon>Cerrenaceae</taxon>
        <taxon>Somion</taxon>
    </lineage>
</organism>
<dbReference type="EMBL" id="OZ037951">
    <property type="protein sequence ID" value="CAL1715291.1"/>
    <property type="molecule type" value="Genomic_DNA"/>
</dbReference>
<name>A0ABP1E5F7_9APHY</name>
<evidence type="ECO:0000313" key="2">
    <source>
        <dbReference type="Proteomes" id="UP001497453"/>
    </source>
</evidence>
<reference evidence="2" key="1">
    <citation type="submission" date="2024-04" db="EMBL/GenBank/DDBJ databases">
        <authorList>
            <person name="Shaw F."/>
            <person name="Minotto A."/>
        </authorList>
    </citation>
    <scope>NUCLEOTIDE SEQUENCE [LARGE SCALE GENOMIC DNA]</scope>
</reference>
<evidence type="ECO:0000313" key="1">
    <source>
        <dbReference type="EMBL" id="CAL1715291.1"/>
    </source>
</evidence>
<proteinExistence type="predicted"/>
<dbReference type="Proteomes" id="UP001497453">
    <property type="component" value="Chromosome 8"/>
</dbReference>
<accession>A0ABP1E5F7</accession>
<keyword evidence="2" id="KW-1185">Reference proteome</keyword>
<gene>
    <name evidence="1" type="ORF">GFSPODELE1_LOCUS10151</name>
</gene>